<protein>
    <submittedName>
        <fullName evidence="8">Dehydrogenase</fullName>
    </submittedName>
</protein>
<evidence type="ECO:0000256" key="3">
    <source>
        <dbReference type="ARBA" id="ARBA00022777"/>
    </source>
</evidence>
<dbReference type="PIRSF" id="PIRSF036406">
    <property type="entry name" value="Hept_kin"/>
    <property type="match status" value="1"/>
</dbReference>
<dbReference type="Pfam" id="PF08544">
    <property type="entry name" value="GHMP_kinases_C"/>
    <property type="match status" value="1"/>
</dbReference>
<comment type="caution">
    <text evidence="8">The sequence shown here is derived from an EMBL/GenBank/DDBJ whole genome shotgun (WGS) entry which is preliminary data.</text>
</comment>
<keyword evidence="4" id="KW-0067">ATP-binding</keyword>
<dbReference type="AlphaFoldDB" id="A0A2W5EGC1"/>
<dbReference type="GO" id="GO:0042352">
    <property type="term" value="P:GDP-L-fucose salvage"/>
    <property type="evidence" value="ECO:0007669"/>
    <property type="project" value="TreeGrafter"/>
</dbReference>
<dbReference type="Gene3D" id="3.30.230.120">
    <property type="match status" value="1"/>
</dbReference>
<evidence type="ECO:0000259" key="7">
    <source>
        <dbReference type="Pfam" id="PF08544"/>
    </source>
</evidence>
<feature type="domain" description="GHMP kinase C-terminal" evidence="7">
    <location>
        <begin position="242"/>
        <end position="321"/>
    </location>
</feature>
<dbReference type="InterPro" id="IPR052203">
    <property type="entry name" value="GHMP_Kinase-Related"/>
</dbReference>
<feature type="domain" description="GHMP kinase N-terminal" evidence="6">
    <location>
        <begin position="80"/>
        <end position="168"/>
    </location>
</feature>
<evidence type="ECO:0000259" key="6">
    <source>
        <dbReference type="Pfam" id="PF00288"/>
    </source>
</evidence>
<dbReference type="InterPro" id="IPR006204">
    <property type="entry name" value="GHMP_kinase_N_dom"/>
</dbReference>
<dbReference type="Pfam" id="PF00288">
    <property type="entry name" value="GHMP_kinases_N"/>
    <property type="match status" value="1"/>
</dbReference>
<keyword evidence="2" id="KW-0547">Nucleotide-binding</keyword>
<dbReference type="InterPro" id="IPR013750">
    <property type="entry name" value="GHMP_kinase_C_dom"/>
</dbReference>
<dbReference type="EMBL" id="QFOI01000389">
    <property type="protein sequence ID" value="PZP43131.1"/>
    <property type="molecule type" value="Genomic_DNA"/>
</dbReference>
<dbReference type="InterPro" id="IPR036554">
    <property type="entry name" value="GHMP_kinase_C_sf"/>
</dbReference>
<keyword evidence="1" id="KW-0808">Transferase</keyword>
<dbReference type="PANTHER" id="PTHR32463:SF0">
    <property type="entry name" value="L-FUCOSE KINASE"/>
    <property type="match status" value="1"/>
</dbReference>
<sequence length="345" mass="37976">MIIRSKAPLRLGLAGGGSDVSPYSDIYGGLVLNATINLYAYCTIKERHDNVILINATDINQSLNCKSSLQLPIDGKLDLHKGVYNRVVKDFDIQEPLSFEISTFSDAPPGSGLGSSSTMVVAILKAFVEWLSLPLGEYEIAHLAYEIERNDLKLSGGKQDQYAAAFGGFNFMEFLKEDRIVVNPLRVKRWIIDELEASMLLFYTGASRSSAQIIDEQKKNTSQGNNDAIEAMHHIKQSSTDMKEAILKGDIESFATILGKAWENKKKMAHSISNNHIDTIFEKAIEAGAITGKVSGAGGGGFIMFVIQPEKRREVVRALEKFKDGLVVPFQFSEGGSHGWKILTK</sequence>
<dbReference type="InterPro" id="IPR001174">
    <property type="entry name" value="HddA/FKP"/>
</dbReference>
<proteinExistence type="inferred from homology"/>
<evidence type="ECO:0000256" key="2">
    <source>
        <dbReference type="ARBA" id="ARBA00022741"/>
    </source>
</evidence>
<dbReference type="SUPFAM" id="SSF54211">
    <property type="entry name" value="Ribosomal protein S5 domain 2-like"/>
    <property type="match status" value="1"/>
</dbReference>
<dbReference type="GO" id="GO:0005524">
    <property type="term" value="F:ATP binding"/>
    <property type="evidence" value="ECO:0007669"/>
    <property type="project" value="UniProtKB-KW"/>
</dbReference>
<dbReference type="Proteomes" id="UP000249645">
    <property type="component" value="Unassembled WGS sequence"/>
</dbReference>
<accession>A0A2W5EGC1</accession>
<keyword evidence="3" id="KW-0418">Kinase</keyword>
<dbReference type="SUPFAM" id="SSF55060">
    <property type="entry name" value="GHMP Kinase, C-terminal domain"/>
    <property type="match status" value="1"/>
</dbReference>
<dbReference type="InterPro" id="IPR014606">
    <property type="entry name" value="Heptose_7-P_kinase"/>
</dbReference>
<comment type="similarity">
    <text evidence="5">Belongs to the GHMP kinase family.</text>
</comment>
<evidence type="ECO:0000256" key="1">
    <source>
        <dbReference type="ARBA" id="ARBA00022679"/>
    </source>
</evidence>
<gene>
    <name evidence="8" type="ORF">DI598_16095</name>
</gene>
<dbReference type="PANTHER" id="PTHR32463">
    <property type="entry name" value="L-FUCOSE KINASE"/>
    <property type="match status" value="1"/>
</dbReference>
<evidence type="ECO:0000256" key="4">
    <source>
        <dbReference type="ARBA" id="ARBA00022840"/>
    </source>
</evidence>
<reference evidence="8 9" key="1">
    <citation type="submission" date="2017-11" db="EMBL/GenBank/DDBJ databases">
        <title>Infants hospitalized years apart are colonized by the same room-sourced microbial strains.</title>
        <authorList>
            <person name="Brooks B."/>
            <person name="Olm M.R."/>
            <person name="Firek B.A."/>
            <person name="Baker R."/>
            <person name="Thomas B.C."/>
            <person name="Morowitz M.J."/>
            <person name="Banfield J.F."/>
        </authorList>
    </citation>
    <scope>NUCLEOTIDE SEQUENCE [LARGE SCALE GENOMIC DNA]</scope>
    <source>
        <strain evidence="8">S2_009_000_R2_76</strain>
    </source>
</reference>
<evidence type="ECO:0000313" key="9">
    <source>
        <dbReference type="Proteomes" id="UP000249645"/>
    </source>
</evidence>
<evidence type="ECO:0000313" key="8">
    <source>
        <dbReference type="EMBL" id="PZP43131.1"/>
    </source>
</evidence>
<dbReference type="PRINTS" id="PR00960">
    <property type="entry name" value="LMBPPROTEIN"/>
</dbReference>
<dbReference type="InterPro" id="IPR020568">
    <property type="entry name" value="Ribosomal_Su5_D2-typ_SF"/>
</dbReference>
<dbReference type="GO" id="GO:0050201">
    <property type="term" value="F:fucokinase activity"/>
    <property type="evidence" value="ECO:0007669"/>
    <property type="project" value="TreeGrafter"/>
</dbReference>
<name>A0A2W5EGC1_9SPHI</name>
<organism evidence="8 9">
    <name type="scientific">Pseudopedobacter saltans</name>
    <dbReference type="NCBI Taxonomy" id="151895"/>
    <lineage>
        <taxon>Bacteria</taxon>
        <taxon>Pseudomonadati</taxon>
        <taxon>Bacteroidota</taxon>
        <taxon>Sphingobacteriia</taxon>
        <taxon>Sphingobacteriales</taxon>
        <taxon>Sphingobacteriaceae</taxon>
        <taxon>Pseudopedobacter</taxon>
    </lineage>
</organism>
<evidence type="ECO:0000256" key="5">
    <source>
        <dbReference type="ARBA" id="ARBA00038121"/>
    </source>
</evidence>